<accession>A0A4S3K776</accession>
<sequence>MGRVSGKVVLVTGAGDGIGKATAKLFAKEGAKVFCVSRTASKLETVVKDIKGAGGDAAFFAADLSKFEGAEGAFKAAIAAYGRIDILVNAAGVGYSWEEKSPGSMAETATCEPEKWREVMGINLDSLFYVCRLVVPQMQKQQSGAIVNVASIYGMIGVPNAHAYTASKGAIINYTRSLAVTYIKDNIRSNCLCPGFIDTGMVASVTPLFKDPAIGKQISPSARPGTAEEMAYSCLFLGCDESSYCNGTILVADGGSISQ</sequence>
<dbReference type="FunFam" id="3.40.50.720:FF:000084">
    <property type="entry name" value="Short-chain dehydrogenase reductase"/>
    <property type="match status" value="1"/>
</dbReference>
<dbReference type="InterPro" id="IPR036291">
    <property type="entry name" value="NAD(P)-bd_dom_sf"/>
</dbReference>
<comment type="caution">
    <text evidence="4">The sequence shown here is derived from an EMBL/GenBank/DDBJ whole genome shotgun (WGS) entry which is preliminary data.</text>
</comment>
<dbReference type="Pfam" id="PF00106">
    <property type="entry name" value="adh_short"/>
    <property type="match status" value="1"/>
</dbReference>
<keyword evidence="2" id="KW-0560">Oxidoreductase</keyword>
<dbReference type="InterPro" id="IPR002347">
    <property type="entry name" value="SDR_fam"/>
</dbReference>
<name>A0A4S3K776_9GAMM</name>
<dbReference type="SUPFAM" id="SSF51735">
    <property type="entry name" value="NAD(P)-binding Rossmann-fold domains"/>
    <property type="match status" value="1"/>
</dbReference>
<dbReference type="CDD" id="cd05233">
    <property type="entry name" value="SDR_c"/>
    <property type="match status" value="1"/>
</dbReference>
<dbReference type="AlphaFoldDB" id="A0A4S3K776"/>
<evidence type="ECO:0000256" key="1">
    <source>
        <dbReference type="ARBA" id="ARBA00006484"/>
    </source>
</evidence>
<dbReference type="InterPro" id="IPR020904">
    <property type="entry name" value="Sc_DH/Rdtase_CS"/>
</dbReference>
<comment type="similarity">
    <text evidence="1 3">Belongs to the short-chain dehydrogenases/reductases (SDR) family.</text>
</comment>
<dbReference type="PANTHER" id="PTHR43477">
    <property type="entry name" value="DIHYDROANTICAPSIN 7-DEHYDROGENASE"/>
    <property type="match status" value="1"/>
</dbReference>
<dbReference type="EMBL" id="SOBT01000010">
    <property type="protein sequence ID" value="TDU26663.1"/>
    <property type="molecule type" value="Genomic_DNA"/>
</dbReference>
<organism evidence="4 5">
    <name type="scientific">Panacagrimonas perspica</name>
    <dbReference type="NCBI Taxonomy" id="381431"/>
    <lineage>
        <taxon>Bacteria</taxon>
        <taxon>Pseudomonadati</taxon>
        <taxon>Pseudomonadota</taxon>
        <taxon>Gammaproteobacteria</taxon>
        <taxon>Nevskiales</taxon>
        <taxon>Nevskiaceae</taxon>
        <taxon>Panacagrimonas</taxon>
    </lineage>
</organism>
<proteinExistence type="inferred from homology"/>
<gene>
    <name evidence="4" type="ORF">DFR24_3692</name>
</gene>
<dbReference type="Proteomes" id="UP000295341">
    <property type="component" value="Unassembled WGS sequence"/>
</dbReference>
<reference evidence="4 5" key="1">
    <citation type="submission" date="2019-03" db="EMBL/GenBank/DDBJ databases">
        <title>Genomic Encyclopedia of Type Strains, Phase IV (KMG-IV): sequencing the most valuable type-strain genomes for metagenomic binning, comparative biology and taxonomic classification.</title>
        <authorList>
            <person name="Goeker M."/>
        </authorList>
    </citation>
    <scope>NUCLEOTIDE SEQUENCE [LARGE SCALE GENOMIC DNA]</scope>
    <source>
        <strain evidence="4 5">DSM 26377</strain>
    </source>
</reference>
<evidence type="ECO:0000313" key="5">
    <source>
        <dbReference type="Proteomes" id="UP000295341"/>
    </source>
</evidence>
<dbReference type="GO" id="GO:0016491">
    <property type="term" value="F:oxidoreductase activity"/>
    <property type="evidence" value="ECO:0007669"/>
    <property type="project" value="UniProtKB-KW"/>
</dbReference>
<dbReference type="Gene3D" id="3.40.50.720">
    <property type="entry name" value="NAD(P)-binding Rossmann-like Domain"/>
    <property type="match status" value="1"/>
</dbReference>
<evidence type="ECO:0000256" key="2">
    <source>
        <dbReference type="ARBA" id="ARBA00023002"/>
    </source>
</evidence>
<protein>
    <submittedName>
        <fullName evidence="4">NAD(P)-dependent dehydrogenase (Short-subunit alcohol dehydrogenase family)</fullName>
    </submittedName>
</protein>
<dbReference type="PROSITE" id="PS00061">
    <property type="entry name" value="ADH_SHORT"/>
    <property type="match status" value="1"/>
</dbReference>
<evidence type="ECO:0000313" key="4">
    <source>
        <dbReference type="EMBL" id="TDU26663.1"/>
    </source>
</evidence>
<dbReference type="RefSeq" id="WP_162851310.1">
    <property type="nucleotide sequence ID" value="NZ_MWIN01000007.1"/>
</dbReference>
<evidence type="ECO:0000256" key="3">
    <source>
        <dbReference type="RuleBase" id="RU000363"/>
    </source>
</evidence>
<dbReference type="PRINTS" id="PR00080">
    <property type="entry name" value="SDRFAMILY"/>
</dbReference>
<keyword evidence="5" id="KW-1185">Reference proteome</keyword>
<dbReference type="PANTHER" id="PTHR43477:SF1">
    <property type="entry name" value="DIHYDROANTICAPSIN 7-DEHYDROGENASE"/>
    <property type="match status" value="1"/>
</dbReference>
<dbReference type="InterPro" id="IPR051122">
    <property type="entry name" value="SDR_DHRS6-like"/>
</dbReference>
<dbReference type="PRINTS" id="PR00081">
    <property type="entry name" value="GDHRDH"/>
</dbReference>